<dbReference type="SUPFAM" id="SSF47384">
    <property type="entry name" value="Homodimeric domain of signal transducing histidine kinase"/>
    <property type="match status" value="1"/>
</dbReference>
<dbReference type="InterPro" id="IPR011006">
    <property type="entry name" value="CheY-like_superfamily"/>
</dbReference>
<dbReference type="InterPro" id="IPR036890">
    <property type="entry name" value="HATPase_C_sf"/>
</dbReference>
<comment type="catalytic activity">
    <reaction evidence="1">
        <text>ATP + protein L-histidine = ADP + protein N-phospho-L-histidine.</text>
        <dbReference type="EC" id="2.7.13.3"/>
    </reaction>
</comment>
<dbReference type="CDD" id="cd16922">
    <property type="entry name" value="HATPase_EvgS-ArcB-TorS-like"/>
    <property type="match status" value="1"/>
</dbReference>
<dbReference type="PROSITE" id="PS50885">
    <property type="entry name" value="HAMP"/>
    <property type="match status" value="1"/>
</dbReference>
<dbReference type="InterPro" id="IPR003594">
    <property type="entry name" value="HATPase_dom"/>
</dbReference>
<dbReference type="Gene3D" id="3.30.565.10">
    <property type="entry name" value="Histidine kinase-like ATPase, C-terminal domain"/>
    <property type="match status" value="1"/>
</dbReference>
<dbReference type="SUPFAM" id="SSF158472">
    <property type="entry name" value="HAMP domain-like"/>
    <property type="match status" value="1"/>
</dbReference>
<dbReference type="InterPro" id="IPR003660">
    <property type="entry name" value="HAMP_dom"/>
</dbReference>
<dbReference type="Gene3D" id="6.10.340.10">
    <property type="match status" value="1"/>
</dbReference>
<dbReference type="FunFam" id="3.30.565.10:FF:000010">
    <property type="entry name" value="Sensor histidine kinase RcsC"/>
    <property type="match status" value="1"/>
</dbReference>
<feature type="domain" description="Histidine kinase" evidence="15">
    <location>
        <begin position="495"/>
        <end position="736"/>
    </location>
</feature>
<dbReference type="SUPFAM" id="SSF55874">
    <property type="entry name" value="ATPase domain of HSP90 chaperone/DNA topoisomerase II/histidine kinase"/>
    <property type="match status" value="1"/>
</dbReference>
<keyword evidence="9" id="KW-0067">ATP-binding</keyword>
<dbReference type="EMBL" id="LJZR01000001">
    <property type="protein sequence ID" value="KPQ37668.1"/>
    <property type="molecule type" value="Genomic_DNA"/>
</dbReference>
<evidence type="ECO:0000256" key="8">
    <source>
        <dbReference type="ARBA" id="ARBA00022777"/>
    </source>
</evidence>
<dbReference type="GO" id="GO:0005524">
    <property type="term" value="F:ATP binding"/>
    <property type="evidence" value="ECO:0007669"/>
    <property type="project" value="UniProtKB-KW"/>
</dbReference>
<comment type="subcellular location">
    <subcellularLocation>
        <location evidence="2">Membrane</location>
    </subcellularLocation>
</comment>
<dbReference type="Pfam" id="PF00512">
    <property type="entry name" value="HisKA"/>
    <property type="match status" value="1"/>
</dbReference>
<dbReference type="CDD" id="cd06225">
    <property type="entry name" value="HAMP"/>
    <property type="match status" value="1"/>
</dbReference>
<dbReference type="SMART" id="SM00387">
    <property type="entry name" value="HATPase_c"/>
    <property type="match status" value="1"/>
</dbReference>
<comment type="similarity">
    <text evidence="3">In the N-terminal section; belongs to the phytochrome family.</text>
</comment>
<dbReference type="PRINTS" id="PR00344">
    <property type="entry name" value="BCTRLSENSOR"/>
</dbReference>
<keyword evidence="8 18" id="KW-0418">Kinase</keyword>
<evidence type="ECO:0000256" key="3">
    <source>
        <dbReference type="ARBA" id="ARBA00006402"/>
    </source>
</evidence>
<dbReference type="EC" id="2.7.13.3" evidence="4"/>
<dbReference type="InterPro" id="IPR005467">
    <property type="entry name" value="His_kinase_dom"/>
</dbReference>
<feature type="modified residue" description="4-aspartylphosphate" evidence="14">
    <location>
        <position position="810"/>
    </location>
</feature>
<evidence type="ECO:0000256" key="14">
    <source>
        <dbReference type="PROSITE-ProRule" id="PRU00169"/>
    </source>
</evidence>
<dbReference type="PANTHER" id="PTHR43047">
    <property type="entry name" value="TWO-COMPONENT HISTIDINE PROTEIN KINASE"/>
    <property type="match status" value="1"/>
</dbReference>
<keyword evidence="12" id="KW-0131">Cell cycle</keyword>
<evidence type="ECO:0000256" key="1">
    <source>
        <dbReference type="ARBA" id="ARBA00000085"/>
    </source>
</evidence>
<evidence type="ECO:0000313" key="19">
    <source>
        <dbReference type="Proteomes" id="UP000050465"/>
    </source>
</evidence>
<evidence type="ECO:0000256" key="2">
    <source>
        <dbReference type="ARBA" id="ARBA00004370"/>
    </source>
</evidence>
<dbReference type="PROSITE" id="PS50109">
    <property type="entry name" value="HIS_KIN"/>
    <property type="match status" value="1"/>
</dbReference>
<keyword evidence="10" id="KW-0902">Two-component regulatory system</keyword>
<evidence type="ECO:0000256" key="12">
    <source>
        <dbReference type="ARBA" id="ARBA00023306"/>
    </source>
</evidence>
<evidence type="ECO:0000313" key="18">
    <source>
        <dbReference type="EMBL" id="KPQ37668.1"/>
    </source>
</evidence>
<dbReference type="Pfam" id="PF02518">
    <property type="entry name" value="HATPase_c"/>
    <property type="match status" value="1"/>
</dbReference>
<dbReference type="PROSITE" id="PS50110">
    <property type="entry name" value="RESPONSE_REGULATORY"/>
    <property type="match status" value="1"/>
</dbReference>
<keyword evidence="7" id="KW-0547">Nucleotide-binding</keyword>
<dbReference type="AlphaFoldDB" id="A0A0P8DL70"/>
<dbReference type="GO" id="GO:0000155">
    <property type="term" value="F:phosphorelay sensor kinase activity"/>
    <property type="evidence" value="ECO:0007669"/>
    <property type="project" value="InterPro"/>
</dbReference>
<keyword evidence="11" id="KW-0472">Membrane</keyword>
<dbReference type="Gene3D" id="3.40.50.2300">
    <property type="match status" value="1"/>
</dbReference>
<evidence type="ECO:0000256" key="6">
    <source>
        <dbReference type="ARBA" id="ARBA00022679"/>
    </source>
</evidence>
<evidence type="ECO:0000256" key="5">
    <source>
        <dbReference type="ARBA" id="ARBA00022553"/>
    </source>
</evidence>
<dbReference type="GO" id="GO:0016020">
    <property type="term" value="C:membrane"/>
    <property type="evidence" value="ECO:0007669"/>
    <property type="project" value="UniProtKB-SubCell"/>
</dbReference>
<feature type="domain" description="HAMP" evidence="17">
    <location>
        <begin position="410"/>
        <end position="462"/>
    </location>
</feature>
<dbReference type="Pfam" id="PF00672">
    <property type="entry name" value="HAMP"/>
    <property type="match status" value="1"/>
</dbReference>
<dbReference type="STRING" id="1666911.HLUCCA11_01045"/>
<name>A0A0P8DL70_9CYAN</name>
<evidence type="ECO:0000256" key="9">
    <source>
        <dbReference type="ARBA" id="ARBA00022840"/>
    </source>
</evidence>
<evidence type="ECO:0000256" key="4">
    <source>
        <dbReference type="ARBA" id="ARBA00012438"/>
    </source>
</evidence>
<dbReference type="Gene3D" id="1.10.287.130">
    <property type="match status" value="1"/>
</dbReference>
<dbReference type="InterPro" id="IPR036097">
    <property type="entry name" value="HisK_dim/P_sf"/>
</dbReference>
<proteinExistence type="inferred from homology"/>
<dbReference type="Proteomes" id="UP000050465">
    <property type="component" value="Unassembled WGS sequence"/>
</dbReference>
<evidence type="ECO:0000256" key="11">
    <source>
        <dbReference type="ARBA" id="ARBA00023136"/>
    </source>
</evidence>
<evidence type="ECO:0000259" key="16">
    <source>
        <dbReference type="PROSITE" id="PS50110"/>
    </source>
</evidence>
<protein>
    <recommendedName>
        <fullName evidence="13">Circadian input-output histidine kinase CikA</fullName>
        <ecNumber evidence="4">2.7.13.3</ecNumber>
    </recommendedName>
</protein>
<dbReference type="SMART" id="SM00448">
    <property type="entry name" value="REC"/>
    <property type="match status" value="1"/>
</dbReference>
<comment type="caution">
    <text evidence="18">The sequence shown here is derived from an EMBL/GenBank/DDBJ whole genome shotgun (WGS) entry which is preliminary data.</text>
</comment>
<accession>A0A0P8DL70</accession>
<dbReference type="SUPFAM" id="SSF52172">
    <property type="entry name" value="CheY-like"/>
    <property type="match status" value="1"/>
</dbReference>
<dbReference type="CDD" id="cd00082">
    <property type="entry name" value="HisKA"/>
    <property type="match status" value="1"/>
</dbReference>
<dbReference type="InterPro" id="IPR004358">
    <property type="entry name" value="Sig_transdc_His_kin-like_C"/>
</dbReference>
<dbReference type="Pfam" id="PF00072">
    <property type="entry name" value="Response_reg"/>
    <property type="match status" value="1"/>
</dbReference>
<dbReference type="FunFam" id="1.10.287.130:FF:000038">
    <property type="entry name" value="Sensory transduction histidine kinase"/>
    <property type="match status" value="1"/>
</dbReference>
<gene>
    <name evidence="18" type="ORF">HLUCCA11_01045</name>
</gene>
<evidence type="ECO:0000256" key="10">
    <source>
        <dbReference type="ARBA" id="ARBA00023012"/>
    </source>
</evidence>
<keyword evidence="6" id="KW-0808">Transferase</keyword>
<evidence type="ECO:0000256" key="7">
    <source>
        <dbReference type="ARBA" id="ARBA00022741"/>
    </source>
</evidence>
<organism evidence="18 19">
    <name type="scientific">Phormidesmis priestleyi Ana</name>
    <dbReference type="NCBI Taxonomy" id="1666911"/>
    <lineage>
        <taxon>Bacteria</taxon>
        <taxon>Bacillati</taxon>
        <taxon>Cyanobacteriota</taxon>
        <taxon>Cyanophyceae</taxon>
        <taxon>Leptolyngbyales</taxon>
        <taxon>Leptolyngbyaceae</taxon>
        <taxon>Phormidesmis</taxon>
    </lineage>
</organism>
<feature type="domain" description="Response regulatory" evidence="16">
    <location>
        <begin position="761"/>
        <end position="877"/>
    </location>
</feature>
<sequence length="968" mass="108423">MLLKIAQNFIGKTTRIGKSRNHQYQGSLARKTLLIMTLRIIGVVGVSALVSYLHLTSNLELQVKEQLEKYIIERGRKESDLFLLAEENHRIFKEEFLARFQASENEDPTLAFNDLFEPSEDGTLRIKPEFFVGTTEASKDLWMTGIIGRETSKSVDAELRRIATISNEMLLAYGPAWNNRFPDLYVSTPDNVVIVYWPGQPWGSDISADVDLNQEEWVYIANTKNNKARETAWTGSYYDIGSDQFLVSVATPVDYEGRHLITIGNDILLNNLVERTLNDGLEGTYNIILREDGRLIAHPKLMEAIKAEDGYLEVGDIDSSELKAEEELDLLHTFSLVKQAGENGQVVIYDRSQKAFLAITEIEGPDWYFVTVYPTSLLSGLAMKSARFVLIAGLVALGVQVFLLHSVMRKKIAQPLNQLIKATDQVAAGDFGVQLDDQRRDELGRLAHSFKSMVGQLKSSFVILEQRVAERTTELKTAKEAADSANRAKSEFLANMSHELRTPLNGILGYAQILQRSGTLSDKDIKGVSVINHCGSHLLNLINDILDLSKIEARKMELYPSQFHFLSFLHSVSEICRIRAEEKGVEFKFLPESNLPEGIIADEKRLRQVLLNLLGNAIKFTEQGQVSFTVKSYRIDSPGLPESLLDGATDKENENKPVLRKFRFQVSDTGVGMRPDQVEKVFQPFEQVGNITKQGEGTGLGLSISQKIVSLMGGDLKASSEPNVGSDFWFDVELSESNNWIEVAHRHSQGKLLGYEGDRKKILVLDDSWENRSVLVNLLEPLGFEVIEAENGQRGLAIAESIQPHLVITDLAMPVMDGLAFIKHFRRQPKFANIRILVSSASVSLASQHQSTQAGGDEFLPKPIQAKELFAAIHRHLDVTWIYEPLNDVDSPSKETDDLKLTPPDANILKRFYTLAGSGDIFSLIDEAQTLAITNPSLEPFCRQLSNLAEDFEIPPIQDFIRLYIDDL</sequence>
<dbReference type="Gene3D" id="3.30.450.20">
    <property type="entry name" value="PAS domain"/>
    <property type="match status" value="2"/>
</dbReference>
<evidence type="ECO:0000259" key="17">
    <source>
        <dbReference type="PROSITE" id="PS50885"/>
    </source>
</evidence>
<keyword evidence="5 14" id="KW-0597">Phosphoprotein</keyword>
<dbReference type="InterPro" id="IPR001789">
    <property type="entry name" value="Sig_transdc_resp-reg_receiver"/>
</dbReference>
<evidence type="ECO:0000256" key="13">
    <source>
        <dbReference type="ARBA" id="ARBA00074306"/>
    </source>
</evidence>
<dbReference type="SMART" id="SM00388">
    <property type="entry name" value="HisKA"/>
    <property type="match status" value="1"/>
</dbReference>
<evidence type="ECO:0000259" key="15">
    <source>
        <dbReference type="PROSITE" id="PS50109"/>
    </source>
</evidence>
<reference evidence="18 19" key="1">
    <citation type="submission" date="2015-09" db="EMBL/GenBank/DDBJ databases">
        <title>Identification and resolution of microdiversity through metagenomic sequencing of parallel consortia.</title>
        <authorList>
            <person name="Nelson W.C."/>
            <person name="Romine M.F."/>
            <person name="Lindemann S.R."/>
        </authorList>
    </citation>
    <scope>NUCLEOTIDE SEQUENCE [LARGE SCALE GENOMIC DNA]</scope>
    <source>
        <strain evidence="18">Ana</strain>
    </source>
</reference>
<dbReference type="InterPro" id="IPR003661">
    <property type="entry name" value="HisK_dim/P_dom"/>
</dbReference>
<dbReference type="SMART" id="SM00304">
    <property type="entry name" value="HAMP"/>
    <property type="match status" value="1"/>
</dbReference>